<evidence type="ECO:0000313" key="3">
    <source>
        <dbReference type="Proteomes" id="UP001054252"/>
    </source>
</evidence>
<keyword evidence="3" id="KW-1185">Reference proteome</keyword>
<sequence length="51" mass="5507">MIRREGEWITREGADRLQSRAAASSSVKAQEQGGRRARSGAGARGHRGTVQ</sequence>
<dbReference type="EMBL" id="BPVZ01000113">
    <property type="protein sequence ID" value="GKV35941.1"/>
    <property type="molecule type" value="Genomic_DNA"/>
</dbReference>
<gene>
    <name evidence="2" type="ORF">SLEP1_g44136</name>
</gene>
<protein>
    <submittedName>
        <fullName evidence="2">Uncharacterized protein</fullName>
    </submittedName>
</protein>
<evidence type="ECO:0000256" key="1">
    <source>
        <dbReference type="SAM" id="MobiDB-lite"/>
    </source>
</evidence>
<organism evidence="2 3">
    <name type="scientific">Rubroshorea leprosula</name>
    <dbReference type="NCBI Taxonomy" id="152421"/>
    <lineage>
        <taxon>Eukaryota</taxon>
        <taxon>Viridiplantae</taxon>
        <taxon>Streptophyta</taxon>
        <taxon>Embryophyta</taxon>
        <taxon>Tracheophyta</taxon>
        <taxon>Spermatophyta</taxon>
        <taxon>Magnoliopsida</taxon>
        <taxon>eudicotyledons</taxon>
        <taxon>Gunneridae</taxon>
        <taxon>Pentapetalae</taxon>
        <taxon>rosids</taxon>
        <taxon>malvids</taxon>
        <taxon>Malvales</taxon>
        <taxon>Dipterocarpaceae</taxon>
        <taxon>Rubroshorea</taxon>
    </lineage>
</organism>
<dbReference type="Proteomes" id="UP001054252">
    <property type="component" value="Unassembled WGS sequence"/>
</dbReference>
<name>A0AAV5LFB2_9ROSI</name>
<proteinExistence type="predicted"/>
<accession>A0AAV5LFB2</accession>
<comment type="caution">
    <text evidence="2">The sequence shown here is derived from an EMBL/GenBank/DDBJ whole genome shotgun (WGS) entry which is preliminary data.</text>
</comment>
<reference evidence="2 3" key="1">
    <citation type="journal article" date="2021" name="Commun. Biol.">
        <title>The genome of Shorea leprosula (Dipterocarpaceae) highlights the ecological relevance of drought in aseasonal tropical rainforests.</title>
        <authorList>
            <person name="Ng K.K.S."/>
            <person name="Kobayashi M.J."/>
            <person name="Fawcett J.A."/>
            <person name="Hatakeyama M."/>
            <person name="Paape T."/>
            <person name="Ng C.H."/>
            <person name="Ang C.C."/>
            <person name="Tnah L.H."/>
            <person name="Lee C.T."/>
            <person name="Nishiyama T."/>
            <person name="Sese J."/>
            <person name="O'Brien M.J."/>
            <person name="Copetti D."/>
            <person name="Mohd Noor M.I."/>
            <person name="Ong R.C."/>
            <person name="Putra M."/>
            <person name="Sireger I.Z."/>
            <person name="Indrioko S."/>
            <person name="Kosugi Y."/>
            <person name="Izuno A."/>
            <person name="Isagi Y."/>
            <person name="Lee S.L."/>
            <person name="Shimizu K.K."/>
        </authorList>
    </citation>
    <scope>NUCLEOTIDE SEQUENCE [LARGE SCALE GENOMIC DNA]</scope>
    <source>
        <strain evidence="2">214</strain>
    </source>
</reference>
<dbReference type="AlphaFoldDB" id="A0AAV5LFB2"/>
<feature type="region of interest" description="Disordered" evidence="1">
    <location>
        <begin position="1"/>
        <end position="51"/>
    </location>
</feature>
<evidence type="ECO:0000313" key="2">
    <source>
        <dbReference type="EMBL" id="GKV35941.1"/>
    </source>
</evidence>
<feature type="compositionally biased region" description="Basic and acidic residues" evidence="1">
    <location>
        <begin position="1"/>
        <end position="18"/>
    </location>
</feature>